<organism evidence="1 2">
    <name type="scientific">Rugosimonospora africana</name>
    <dbReference type="NCBI Taxonomy" id="556532"/>
    <lineage>
        <taxon>Bacteria</taxon>
        <taxon>Bacillati</taxon>
        <taxon>Actinomycetota</taxon>
        <taxon>Actinomycetes</taxon>
        <taxon>Micromonosporales</taxon>
        <taxon>Micromonosporaceae</taxon>
        <taxon>Rugosimonospora</taxon>
    </lineage>
</organism>
<reference evidence="1" key="1">
    <citation type="submission" date="2021-01" db="EMBL/GenBank/DDBJ databases">
        <title>Whole genome shotgun sequence of Rugosimonospora africana NBRC 104875.</title>
        <authorList>
            <person name="Komaki H."/>
            <person name="Tamura T."/>
        </authorList>
    </citation>
    <scope>NUCLEOTIDE SEQUENCE</scope>
    <source>
        <strain evidence="1">NBRC 104875</strain>
    </source>
</reference>
<dbReference type="EMBL" id="BONZ01000039">
    <property type="protein sequence ID" value="GIH16062.1"/>
    <property type="molecule type" value="Genomic_DNA"/>
</dbReference>
<dbReference type="AlphaFoldDB" id="A0A8J3VRF4"/>
<sequence>MTLVIKQLRHETGMIVVTVGHYDRVETPFKGLRYQGWCGTARAVRIGADTGVHQYSTTPTLNEDG</sequence>
<evidence type="ECO:0000313" key="2">
    <source>
        <dbReference type="Proteomes" id="UP000642748"/>
    </source>
</evidence>
<accession>A0A8J3VRF4</accession>
<gene>
    <name evidence="1" type="ORF">Raf01_42340</name>
</gene>
<comment type="caution">
    <text evidence="1">The sequence shown here is derived from an EMBL/GenBank/DDBJ whole genome shotgun (WGS) entry which is preliminary data.</text>
</comment>
<protein>
    <submittedName>
        <fullName evidence="1">Uncharacterized protein</fullName>
    </submittedName>
</protein>
<evidence type="ECO:0000313" key="1">
    <source>
        <dbReference type="EMBL" id="GIH16062.1"/>
    </source>
</evidence>
<dbReference type="Proteomes" id="UP000642748">
    <property type="component" value="Unassembled WGS sequence"/>
</dbReference>
<proteinExistence type="predicted"/>
<keyword evidence="2" id="KW-1185">Reference proteome</keyword>
<name>A0A8J3VRF4_9ACTN</name>